<protein>
    <submittedName>
        <fullName evidence="1">Uncharacterized protein</fullName>
    </submittedName>
</protein>
<dbReference type="Proteomes" id="UP000299102">
    <property type="component" value="Unassembled WGS sequence"/>
</dbReference>
<name>A0A4C1VV13_EUMVA</name>
<dbReference type="AlphaFoldDB" id="A0A4C1VV13"/>
<dbReference type="EMBL" id="BGZK01000421">
    <property type="protein sequence ID" value="GBP42583.1"/>
    <property type="molecule type" value="Genomic_DNA"/>
</dbReference>
<keyword evidence="2" id="KW-1185">Reference proteome</keyword>
<evidence type="ECO:0000313" key="1">
    <source>
        <dbReference type="EMBL" id="GBP42583.1"/>
    </source>
</evidence>
<accession>A0A4C1VV13</accession>
<reference evidence="1 2" key="1">
    <citation type="journal article" date="2019" name="Commun. Biol.">
        <title>The bagworm genome reveals a unique fibroin gene that provides high tensile strength.</title>
        <authorList>
            <person name="Kono N."/>
            <person name="Nakamura H."/>
            <person name="Ohtoshi R."/>
            <person name="Tomita M."/>
            <person name="Numata K."/>
            <person name="Arakawa K."/>
        </authorList>
    </citation>
    <scope>NUCLEOTIDE SEQUENCE [LARGE SCALE GENOMIC DNA]</scope>
</reference>
<sequence>MEKREFRISRVCRVSFFISPLLRFEATTSESDVHSDAQNERSQLSHRSMRPCVLHRVQRLVSAVTARALNCAFRAFGAKSGRGRASGPGGRWPLGTAQLMRSTPLSRVF</sequence>
<comment type="caution">
    <text evidence="1">The sequence shown here is derived from an EMBL/GenBank/DDBJ whole genome shotgun (WGS) entry which is preliminary data.</text>
</comment>
<evidence type="ECO:0000313" key="2">
    <source>
        <dbReference type="Proteomes" id="UP000299102"/>
    </source>
</evidence>
<organism evidence="1 2">
    <name type="scientific">Eumeta variegata</name>
    <name type="common">Bagworm moth</name>
    <name type="synonym">Eumeta japonica</name>
    <dbReference type="NCBI Taxonomy" id="151549"/>
    <lineage>
        <taxon>Eukaryota</taxon>
        <taxon>Metazoa</taxon>
        <taxon>Ecdysozoa</taxon>
        <taxon>Arthropoda</taxon>
        <taxon>Hexapoda</taxon>
        <taxon>Insecta</taxon>
        <taxon>Pterygota</taxon>
        <taxon>Neoptera</taxon>
        <taxon>Endopterygota</taxon>
        <taxon>Lepidoptera</taxon>
        <taxon>Glossata</taxon>
        <taxon>Ditrysia</taxon>
        <taxon>Tineoidea</taxon>
        <taxon>Psychidae</taxon>
        <taxon>Oiketicinae</taxon>
        <taxon>Eumeta</taxon>
    </lineage>
</organism>
<proteinExistence type="predicted"/>
<gene>
    <name evidence="1" type="ORF">EVAR_87134_1</name>
</gene>